<comment type="caution">
    <text evidence="6">The sequence shown here is derived from an EMBL/GenBank/DDBJ whole genome shotgun (WGS) entry which is preliminary data.</text>
</comment>
<dbReference type="InterPro" id="IPR006626">
    <property type="entry name" value="PbH1"/>
</dbReference>
<dbReference type="Proteomes" id="UP001320691">
    <property type="component" value="Unassembled WGS sequence"/>
</dbReference>
<dbReference type="EMBL" id="JANUEK010000005">
    <property type="protein sequence ID" value="MCS4280095.1"/>
    <property type="molecule type" value="Genomic_DNA"/>
</dbReference>
<dbReference type="CDD" id="cd07185">
    <property type="entry name" value="OmpA_C-like"/>
    <property type="match status" value="1"/>
</dbReference>
<dbReference type="RefSeq" id="WP_259260803.1">
    <property type="nucleotide sequence ID" value="NZ_JANUEK010000005.1"/>
</dbReference>
<dbReference type="SUPFAM" id="SSF103088">
    <property type="entry name" value="OmpA-like"/>
    <property type="match status" value="2"/>
</dbReference>
<feature type="compositionally biased region" description="Polar residues" evidence="4">
    <location>
        <begin position="2008"/>
        <end position="2032"/>
    </location>
</feature>
<dbReference type="NCBIfam" id="TIGR01451">
    <property type="entry name" value="B_ant_repeat"/>
    <property type="match status" value="13"/>
</dbReference>
<dbReference type="PANTHER" id="PTHR34819:SF3">
    <property type="entry name" value="CELL SURFACE PROTEIN"/>
    <property type="match status" value="1"/>
</dbReference>
<dbReference type="InterPro" id="IPR001434">
    <property type="entry name" value="OmcB-like_DUF11"/>
</dbReference>
<gene>
    <name evidence="6" type="ORF">M2412_002088</name>
</gene>
<evidence type="ECO:0000256" key="3">
    <source>
        <dbReference type="PROSITE-ProRule" id="PRU00473"/>
    </source>
</evidence>
<feature type="region of interest" description="Disordered" evidence="4">
    <location>
        <begin position="3753"/>
        <end position="3777"/>
    </location>
</feature>
<accession>A0AAW5PK03</accession>
<dbReference type="GO" id="GO:0016020">
    <property type="term" value="C:membrane"/>
    <property type="evidence" value="ECO:0007669"/>
    <property type="project" value="UniProtKB-SubCell"/>
</dbReference>
<evidence type="ECO:0000256" key="4">
    <source>
        <dbReference type="SAM" id="MobiDB-lite"/>
    </source>
</evidence>
<dbReference type="Gene3D" id="3.30.1330.60">
    <property type="entry name" value="OmpA-like domain"/>
    <property type="match status" value="1"/>
</dbReference>
<dbReference type="Pfam" id="PF01345">
    <property type="entry name" value="DUF11"/>
    <property type="match status" value="2"/>
</dbReference>
<evidence type="ECO:0000259" key="5">
    <source>
        <dbReference type="PROSITE" id="PS51123"/>
    </source>
</evidence>
<dbReference type="PROSITE" id="PS51123">
    <property type="entry name" value="OMPA_2"/>
    <property type="match status" value="1"/>
</dbReference>
<dbReference type="PRINTS" id="PR01021">
    <property type="entry name" value="OMPADOMAIN"/>
</dbReference>
<keyword evidence="2 3" id="KW-0472">Membrane</keyword>
<dbReference type="InterPro" id="IPR047589">
    <property type="entry name" value="DUF11_rpt"/>
</dbReference>
<comment type="subcellular location">
    <subcellularLocation>
        <location evidence="1">Membrane</location>
    </subcellularLocation>
</comment>
<dbReference type="PANTHER" id="PTHR34819">
    <property type="entry name" value="LARGE CYSTEINE-RICH PERIPLASMIC PROTEIN OMCB"/>
    <property type="match status" value="1"/>
</dbReference>
<dbReference type="InterPro" id="IPR006665">
    <property type="entry name" value="OmpA-like"/>
</dbReference>
<evidence type="ECO:0000313" key="7">
    <source>
        <dbReference type="Proteomes" id="UP001320691"/>
    </source>
</evidence>
<evidence type="ECO:0000313" key="6">
    <source>
        <dbReference type="EMBL" id="MCS4280095.1"/>
    </source>
</evidence>
<feature type="region of interest" description="Disordered" evidence="4">
    <location>
        <begin position="2008"/>
        <end position="2034"/>
    </location>
</feature>
<reference evidence="6" key="1">
    <citation type="submission" date="2022-08" db="EMBL/GenBank/DDBJ databases">
        <title>Genomic analyses of the natural microbiome of Caenorhabditis elegans.</title>
        <authorList>
            <person name="Samuel B."/>
        </authorList>
    </citation>
    <scope>NUCLEOTIDE SEQUENCE</scope>
    <source>
        <strain evidence="6">BIGb0277</strain>
    </source>
</reference>
<evidence type="ECO:0000256" key="1">
    <source>
        <dbReference type="ARBA" id="ARBA00004370"/>
    </source>
</evidence>
<feature type="compositionally biased region" description="Low complexity" evidence="4">
    <location>
        <begin position="3758"/>
        <end position="3769"/>
    </location>
</feature>
<proteinExistence type="predicted"/>
<organism evidence="6 7">
    <name type="scientific">Stenotrophomonas rhizophila</name>
    <dbReference type="NCBI Taxonomy" id="216778"/>
    <lineage>
        <taxon>Bacteria</taxon>
        <taxon>Pseudomonadati</taxon>
        <taxon>Pseudomonadota</taxon>
        <taxon>Gammaproteobacteria</taxon>
        <taxon>Lysobacterales</taxon>
        <taxon>Lysobacteraceae</taxon>
        <taxon>Stenotrophomonas</taxon>
    </lineage>
</organism>
<protein>
    <submittedName>
        <fullName evidence="6">Repeat protein (TIGR01451 family)/fimbrial isopeptide formation D2 family protein</fullName>
    </submittedName>
</protein>
<dbReference type="InterPro" id="IPR051172">
    <property type="entry name" value="Chlamydia_OmcB"/>
</dbReference>
<sequence length="3777" mass="377192">MGEPGVHGYRLWTRTEGKVLALVLALHVMFACSEPVAAQTTVQNGAQIQPPAGMGDADPSNNTATVQAAVYAVTISKAGSPASGQPVAAGDTVGFNLSATVTGATTTDPTVFTDVLGPGLTLIAGSLPSGCTGSGQTISCNLPAGSAPGTYAWSYQAQVDASATGSVGNTVSGGQGCTTGAECSTQHPVYPAISLGKSWVNGPGGDAVDLAISGAAGSVIVLGGGSSTDGGITTLATAGAAPGATVTLVETFSSGDAGNYLTTAACARTDNGSGVPVSGTAGNVTFTMPADSGVACAFTNTRRQASLTLTKQWVDARVGETATVSTAGFTNNASTGTSTSSGNNVTVGTAVTVYAGETGTISELLSDAANYDAVLTCAGNALPLSGGALTVSPDDTAITCTQTNTRRRATLTLAKAWVDGLPGDTATVTSSGFQNPASSGVSTSSGSNVTTGAAVNVFAGESGTISEVLSNPGNYDSTLACSGNTTPLSGTTLAINPADTAITCTQTNARRAVSLTLRKSWVDAAVGEAVTVTASGSTTTPITLASTADSATEIDTAAAVQVYAGETITLAEAFTVPGNAANYTAALTCTGTSGLSGTVLSVGQGDSAIVCTYTNTRPQTTLQLVKQWAADSRNGDVAQLDATSGLQNNTNAFTSTASIGANSTTVPVFVGEQATLPAETMSGAALANYAVALSCSGGSLGGTDGKAANTLDITPADAGTPIVCTYTNTRTATTLTLQKTWLNALPNDEVTIVATGLAPLSSTATGGASQTDTGTAQTVHAGDVISLTESFGSVTSNLYTTTLSCTNTSGLVVNDPTTGTLTVGPNDGPMTCTYVNDRRSAELIVRKVWSGGPPTTVTIPASTGFTNNTPGFTSTSPGPDQVGPVTVYALENGGLGAESFPGGDSGDYTSSVSCDGTDTTPGNGLLIAIADAGSTITCTYSNTFVPRATLDLQKTTPVTSVTAPGQLVPYTITATNTGNVPLTDVTVVDPLIAGNMVCTPAIPVASLAPGATLSCTGSYTVTQGDIDRVGSGDGINDDVITNSADVEGTDPDGNAVVDSTSVDTALPPRNFVAEFTKTPDLADANGNGTGSVGEVISYTFTVTNAGNTTIQSVTIADPDLPGLSCPAGGPLAPGQSITFGTAPPADIACTGNTHTITQADIDDRGGGDGDIDNTATGTAVAPGGGSVDGDATSSVPLDPPAPQLVLDKSASPTQVSTAGEVITYTFTVSNPGNVTLANVTVVDPKAGLSVITCTPPAPFTLAPGAISTCSATYTVTQADIDGGNAINNLATAAGDYDGSPVTDTDGSTVIINHGTVVPELIKIPSRTSVSAVGDPISYTFRVNNPSSVTLTNLQITDDTLLGTGLSCTTIATLAPGSSADFSCTGNTYTVQQSDIDNQGNPVNDTQVIHNEVTGTAQYQIGAGPVITVTDVASADVALPQRTPGIFLTKGSDVASVGGPNQPITYTFSVQNTGNVTLFNLVITDPMLPSLSCPPLSSLAPGALVVFSGCTGIVYTVTQADIDSGSSDSLPGNGQIDNVATVVADTPVAGATVTDTGEHQVNLPVRGPQMTLVKSANVATITAPGTISYRFTVSNTGNVTLDDVTVSDPALGLACPSVDLAPGQTLVFGGAGADVACTGTTRVVTQADLDTLNAISNVATATGTSQAAGAISRTGVLDIPVVRSPALGLTKVANVAQVASPGDAIVYTLTATNNGNSTLTNVTVADPMLPALSCTPAIPVAALAPAATITCQGTYITTQADFDTNGGGDQTIDNTATASSDVISGSASAQVALPLPQQSLEIEKTAGTPTLNLGLDPAVTDAGDTITYTFVVTNTGNQSLSALAVIDTNLNAAATCDKTTLTASGPDAVATCSGVHTITQAEMDNGTVTNTATAEGTPPASARVSSSPDSAVVTLPAQPVLVLDKTAGAPTVAGGALPSVTDAGDTISYSFVVTNAGNVTLDNITVADPLPGMPPITCPPGQLAPGASRTCSSVVYTITLANMDAGSVTNTATGQGTPPSGPNATGDDSTTTPLAAGPAFTLAKTATPTTYASVGQSISYSYVVTNTGNVTLNTLAVADDRIASVSCPATTLSPGANTTCTGTYLITQADLDAGSVTNTASASVVPAQGSVSPVTAQATINAVQNRTLALVKSSTATSFDATGTVLPYSYLVTNTGNITLTDPVTITDDRIPSVNCPALPAGGLAPGTSVTCTGTYTVTQADLDAGNVTNIATAQSGVVSSAPSTVTITGSQQPALGLDKTTTTTSYDSVGDTLAYSYRVTNTGNVTLTVPIVVTDDRITAPNTVACPALPAGGLAPGAELVCSATYSVAQADLDAGSVTNIATAASGSVASGPDSVTVTGVQTPALGMAKVVSNAPTPAVLNSVIEYTVTGTNTGNTTLTNVVISDNKITPSSTTCASVAPGATCVLVGTYTVTQADVDAGQVLNIGSGISDTTPQTPSPPTITPVQQQRGLTLDKASSTPTYAAVGDVLSYTYLVTNSGTVTVTSPISVADDRIVAPATVSCPALPAGGLAPGGSLTCTASYTVTQLDLNLGSVTNTATATDGTTTSAPDSVTITATQLPSITLDKSASVTDSNGDGITGDAGDVITYSFSVTNTGNVLLAPVTVVDPRLPGLGCTVLALPPGTTTTCAASNNTYTITFADETATSVVNTATATGDAPGTAPDATATDSETTPTAITPAAITVNKSAQPASGTQVAPGDVVQFTLTTIVANNELHEPLTLTDTLGDGFSFVAVTSPGAYTCNAANPLVCTLPVGTAAGTYAVVYTATVDADATGTLRNAVVPNKPPGIDPAPICQSCSTEHPVVPSTATVSKSATPPSGSFVQQGQAITYTVTTVIAGSATTQPLILTDQLDPGLGQVTVVAAGAYTCSGNLACILPIGMLPGSYPLVYTATVAADASGTLHNVVSATNLPGGDPDPTCVQCSTEHIVEQPALETTKRLTGNTDPSGEVSTGDTLTYSVTATNTGNVALSDVTIDDPLITPNRIVCASLAPGGECTLTGTYVVTQADTDAGTVDNIASITAQPGPGGSPLPPAVCPPGSADARCRPVLNLPIVRRPALATTKTATLSVDRGTPGKGNADDVVTYAVTATNTGNVTLDQLVIQDTLQGGTPTVLSCAPTQLAPGQSATCASYDHTITEADAGVDGGQLTNTVLATGQPTGAGLATATATAAAVIAVENAPADIRLTKVANVREVKVGDLVRYTLTAQNVGDIDLVDGYLIDTPAPGFTYVEGSLQGDDDDHSVTASGSAPLRINDLDIAAGNTARISYLMRVGAGVRPGTLINRAQTFAPTDKAASNVATAEVVTGSDPLLDDSLIIGSVFDDRDGDGWQDSAALTGLKARGGFAADAYIAGSTTIDRGNGPQPVADASAPLLHGLALGELAGRSSEAAPAGTIVVRQRLREPRFTDDFVLSSRQGVSVQLAADGSARQQREGDAAKGLTAAQPSVTRKVMPGEGGYVVDYVIANAGIDESGIPGVRIGSVEGLLMETDQFGRYHLVGVSGGGLTRGRNFILKVDAATLPAGTTFVTRNPLLRRITPGVPTRFDFAVTLPATVLEEQREVEMVLGEVVFAPDSARIAERYQPVIDRMAEQARGQGEGEIVIAANGGSEMLALDRANAVCQALVSALGNSVAAIRVVARADVDDPGSLLVGVDQGGALVGTVLFDTDSAAIRPTMQPLLERIAQQLEQRGGGRVLIVGHADVRGAAAYNVQLGLRRAEAVYAALRTHLSPAVRDKVQVDSSADPAAPLDARTGAEEAR</sequence>
<name>A0AAW5PK03_9GAMM</name>
<dbReference type="InterPro" id="IPR036737">
    <property type="entry name" value="OmpA-like_sf"/>
</dbReference>
<dbReference type="SMART" id="SM00710">
    <property type="entry name" value="PbH1"/>
    <property type="match status" value="8"/>
</dbReference>
<dbReference type="Pfam" id="PF24346">
    <property type="entry name" value="DUF7507"/>
    <property type="match status" value="17"/>
</dbReference>
<dbReference type="InterPro" id="IPR055354">
    <property type="entry name" value="DUF7507"/>
</dbReference>
<dbReference type="Pfam" id="PF00691">
    <property type="entry name" value="OmpA"/>
    <property type="match status" value="1"/>
</dbReference>
<feature type="domain" description="OmpA-like" evidence="5">
    <location>
        <begin position="3670"/>
        <end position="3777"/>
    </location>
</feature>
<evidence type="ECO:0000256" key="2">
    <source>
        <dbReference type="ARBA" id="ARBA00023136"/>
    </source>
</evidence>
<dbReference type="InterPro" id="IPR006664">
    <property type="entry name" value="OMP_bac"/>
</dbReference>